<accession>A0A498HQE3</accession>
<feature type="transmembrane region" description="Helical" evidence="16">
    <location>
        <begin position="1711"/>
        <end position="1735"/>
    </location>
</feature>
<evidence type="ECO:0000256" key="7">
    <source>
        <dbReference type="ARBA" id="ARBA00022989"/>
    </source>
</evidence>
<dbReference type="Gene3D" id="3.40.190.10">
    <property type="entry name" value="Periplasmic binding protein-like II"/>
    <property type="match status" value="4"/>
</dbReference>
<evidence type="ECO:0000313" key="20">
    <source>
        <dbReference type="Proteomes" id="UP000290289"/>
    </source>
</evidence>
<keyword evidence="6" id="KW-0732">Signal</keyword>
<comment type="similarity">
    <text evidence="2">Belongs to the glutamate-gated ion channel (TC 1.A.10.1) family.</text>
</comment>
<name>A0A498HQE3_MALDO</name>
<evidence type="ECO:0000256" key="2">
    <source>
        <dbReference type="ARBA" id="ARBA00008685"/>
    </source>
</evidence>
<evidence type="ECO:0000256" key="6">
    <source>
        <dbReference type="ARBA" id="ARBA00022729"/>
    </source>
</evidence>
<proteinExistence type="inferred from homology"/>
<evidence type="ECO:0000256" key="4">
    <source>
        <dbReference type="ARBA" id="ARBA00022448"/>
    </source>
</evidence>
<dbReference type="InterPro" id="IPR001320">
    <property type="entry name" value="Iontro_rcpt_C"/>
</dbReference>
<dbReference type="EMBL" id="RDQH01000341">
    <property type="protein sequence ID" value="RXH72960.1"/>
    <property type="molecule type" value="Genomic_DNA"/>
</dbReference>
<dbReference type="Gene3D" id="1.10.287.70">
    <property type="match status" value="1"/>
</dbReference>
<evidence type="ECO:0000256" key="3">
    <source>
        <dbReference type="ARBA" id="ARBA00011095"/>
    </source>
</evidence>
<dbReference type="Pfam" id="PF00060">
    <property type="entry name" value="Lig_chan"/>
    <property type="match status" value="2"/>
</dbReference>
<comment type="subcellular location">
    <subcellularLocation>
        <location evidence="1">Membrane</location>
        <topology evidence="1">Multi-pass membrane protein</topology>
    </subcellularLocation>
</comment>
<evidence type="ECO:0000256" key="10">
    <source>
        <dbReference type="ARBA" id="ARBA00023170"/>
    </source>
</evidence>
<keyword evidence="4" id="KW-0813">Transport</keyword>
<feature type="region of interest" description="Disordered" evidence="15">
    <location>
        <begin position="910"/>
        <end position="940"/>
    </location>
</feature>
<evidence type="ECO:0000259" key="17">
    <source>
        <dbReference type="SMART" id="SM00062"/>
    </source>
</evidence>
<dbReference type="SUPFAM" id="SSF53822">
    <property type="entry name" value="Periplasmic binding protein-like I"/>
    <property type="match status" value="2"/>
</dbReference>
<evidence type="ECO:0000256" key="16">
    <source>
        <dbReference type="SAM" id="Phobius"/>
    </source>
</evidence>
<comment type="caution">
    <text evidence="19">The sequence shown here is derived from an EMBL/GenBank/DDBJ whole genome shotgun (WGS) entry which is preliminary data.</text>
</comment>
<feature type="region of interest" description="Disordered" evidence="15">
    <location>
        <begin position="1777"/>
        <end position="1889"/>
    </location>
</feature>
<keyword evidence="11" id="KW-0325">Glycoprotein</keyword>
<evidence type="ECO:0000256" key="5">
    <source>
        <dbReference type="ARBA" id="ARBA00022692"/>
    </source>
</evidence>
<reference evidence="19 20" key="1">
    <citation type="submission" date="2018-10" db="EMBL/GenBank/DDBJ databases">
        <title>A high-quality apple genome assembly.</title>
        <authorList>
            <person name="Hu J."/>
        </authorList>
    </citation>
    <scope>NUCLEOTIDE SEQUENCE [LARGE SCALE GENOMIC DNA]</scope>
    <source>
        <strain evidence="20">cv. HFTH1</strain>
        <tissue evidence="19">Young leaf</tissue>
    </source>
</reference>
<dbReference type="CDD" id="cd19990">
    <property type="entry name" value="PBP1_GABAb_receptor_plant"/>
    <property type="match status" value="2"/>
</dbReference>
<evidence type="ECO:0000256" key="11">
    <source>
        <dbReference type="ARBA" id="ARBA00023180"/>
    </source>
</evidence>
<keyword evidence="10" id="KW-0675">Receptor</keyword>
<dbReference type="InterPro" id="IPR001638">
    <property type="entry name" value="Solute-binding_3/MltF_N"/>
</dbReference>
<keyword evidence="5 16" id="KW-0812">Transmembrane</keyword>
<dbReference type="PANTHER" id="PTHR34836:SF1">
    <property type="entry name" value="OS09G0428600 PROTEIN"/>
    <property type="match status" value="1"/>
</dbReference>
<keyword evidence="8" id="KW-0406">Ion transport</keyword>
<dbReference type="InterPro" id="IPR001828">
    <property type="entry name" value="ANF_lig-bd_rcpt"/>
</dbReference>
<dbReference type="FunFam" id="3.40.50.2300:FF:000081">
    <property type="entry name" value="Glutamate receptor"/>
    <property type="match status" value="2"/>
</dbReference>
<dbReference type="InterPro" id="IPR044440">
    <property type="entry name" value="GABAb_receptor_plant_PBP1"/>
</dbReference>
<dbReference type="CDD" id="cd13686">
    <property type="entry name" value="GluR_Plant"/>
    <property type="match status" value="2"/>
</dbReference>
<dbReference type="InterPro" id="IPR028082">
    <property type="entry name" value="Peripla_BP_I"/>
</dbReference>
<keyword evidence="12" id="KW-1071">Ligand-gated ion channel</keyword>
<dbReference type="InterPro" id="IPR019594">
    <property type="entry name" value="Glu/Gly-bd"/>
</dbReference>
<protein>
    <recommendedName>
        <fullName evidence="21">Ionotropic glutamate receptor C-terminal domain-containing protein</fullName>
    </recommendedName>
</protein>
<dbReference type="Pfam" id="PF01094">
    <property type="entry name" value="ANF_receptor"/>
    <property type="match status" value="2"/>
</dbReference>
<keyword evidence="9 16" id="KW-0472">Membrane</keyword>
<evidence type="ECO:0000256" key="8">
    <source>
        <dbReference type="ARBA" id="ARBA00023065"/>
    </source>
</evidence>
<dbReference type="InterPro" id="IPR015683">
    <property type="entry name" value="Ionotropic_Glu_rcpt"/>
</dbReference>
<feature type="domain" description="Ionotropic glutamate receptor C-terminal" evidence="18">
    <location>
        <begin position="470"/>
        <end position="819"/>
    </location>
</feature>
<dbReference type="Proteomes" id="UP000290289">
    <property type="component" value="Chromosome 15"/>
</dbReference>
<comment type="subunit">
    <text evidence="3">May form heteromers.</text>
</comment>
<dbReference type="GO" id="GO:0015276">
    <property type="term" value="F:ligand-gated monoatomic ion channel activity"/>
    <property type="evidence" value="ECO:0007669"/>
    <property type="project" value="InterPro"/>
</dbReference>
<dbReference type="PANTHER" id="PTHR34836">
    <property type="entry name" value="OS06G0188250 PROTEIN"/>
    <property type="match status" value="1"/>
</dbReference>
<evidence type="ECO:0000256" key="9">
    <source>
        <dbReference type="ARBA" id="ARBA00023136"/>
    </source>
</evidence>
<dbReference type="SMART" id="SM00062">
    <property type="entry name" value="PBPb"/>
    <property type="match status" value="1"/>
</dbReference>
<sequence length="1985" mass="219914">MNSKPSKREFSNMTKNPMIKLVFLFFIFFRIFFVGAQNTTLIPVHVGVVLDLDTGFGKMGMSCIDMALADFYASHAGYKTRLVLHKRDSAEDVVVAATAALDLIKNEKVQAIIGLESSMQASFVIELGDKAQVPIISFSATSPSLQGSYFFRIAQNDLSQVKAISSIIQAFGWTETVPISVDNEFGKGVIPYLTTALQAVGARVPYWSFIPSTATDEEIVAELRKLMSMRTRVFIVHMSLFLGSRFFSKAKDFGMMDEGFVWIMTNGMTNSFRSSSPSVDIDDMKGVLGLKTYVPITKELESFRARWQTKFRQDNPAIPSVKLDVFGLWAYDAACALAMTVEKVGTTNFRSQKMTDSGNSTGLERLEVSQSGPELVRELSCTRFRGLSGDFSLINRQLKSSTFQIINVNDNGERGIGYWTPKNGLVRNIKSNKHTSRYSTSKSNLGPIIWPGDTTLVPRGWQSSKNGTLKILIPVKIAYYEFVTVKHDSRTGTTNVSGYCIDVFNALIEALPYSVAYEYYPFEEPNGERAGSYNDMVYQVALGNYDAVVGDITIRANRSLYVDFTLPYREAGVSMVVPVKGNNGAKNTWVFLKPLTWDLWVTSCCFFIFIGFVVWFLEHPKNKDFQGPPHHQIGTSFWFSFSTMFFAPRELVLSNLARFVVIVWYFVVLILTQSYTASLTSILTVQQLQPTVTDINTLIKNGDKVGYRRNSFVYGILKQVGFQDDKLRAYYSREELDKLLRDGNENGGISAAFDETPYMKLFVSTYCSKYTIVEQTFKTDGFAFVFQKGSLLTRDFSTAITVVHEGDKMMAIEDKWLKKNESCSNSDTVRSSNTLSLDSFWGLFIVAGVVSSLAILVFTAIFLYEHSYIFTRADTEASFWTRIHEILRVYYGKDLTSDISRKSTLQDSDHGIAAAESSPNSSCPPRSSSSSPDPTGPHIVHQELVGTHNSSVHGGDLSPNGQIFFVGAQNTTLIPVHVGVVLDLDTGYGKVGMSCIDMALADFYASHAGYKTRLVLHKRDSAEDVVVAATAALDLIKNEKVQAIIGLESSMQASFVIELGDKAQVPIISFSATSPSLHGSYFFRIAQNDSSQVKAISSVIQAFGWTEAVPISVDNEFGKGVIPYLTTALQAVGTRVPYWSFIPSTATDEEIVAELRKLMSMRTRVFIVHMSPYIGSQFFSKAKDFGMMGEGYVWIMTNGMTSSFISSSSSVDIDNMQGVLGLKTYVPITRELESFRARWQTKFRQDNPTIPSVKLDIFGLWAYDAAWALAMAVEKVGTTNFHFQKMKDSGNSTGLERLKVSQSGPELVRELSGTRFRGISGYFSLINRQLQSSTFQIVNVNDNGERGIGYWTAKNGLVRNIKSNRNTSRHSNSNASLGPIIWPGDTTSVPRGWQISTNGTLKVLVPAKLMYDELVNVTYDSRTGTTKVTGYCIDVFTAVIEALPYPAPFEFHPFAKPNGERAGSYNDMFNQVALGNYDALVGDITIRANRSLYVDFTLPYTEAGVSMVVPVKGNNGELVLSNLARFVVIVWCFVVLILTQSYTASLTSILTVQQLQPTVTDVNTLIKNGDKVGYLRRSFIYGILKQVGFQDDKLRAYYSREELHKLLQDGNENGGISAAFDETPYMKLFVATYCSKYTIVEPTFKLTFKTAGFAFVFQEGSLLTRDFSDALTQVHEGDKMKAIEEKWFKKNESCSNSDTVGSSNTLGLDSFWGLFIVAGVVSSLAILIFIAMFLYEHGHILIRADTEASFWTRIHEILKVYYGKDLTSDISRKSTLQDSDHGIVAAESSPNSRYPPRSSSSSPDPTGLHIGHQELVGTPNSSVHGGDLSPNGQATQDSSTHEYGIESSPSSPDCAGPHIVHQELVGTPNSSVHGGDLGQATATQDSSTHEYGIELTSSPKYSNMTKIPTINTVFLLFLLSRIFFVVAQNTTLIPVHVGVILDLDTWPGKMGLSCIDMALSDFYTSHAGYNTRLVLHKRDSAENQL</sequence>
<organism evidence="19 20">
    <name type="scientific">Malus domestica</name>
    <name type="common">Apple</name>
    <name type="synonym">Pyrus malus</name>
    <dbReference type="NCBI Taxonomy" id="3750"/>
    <lineage>
        <taxon>Eukaryota</taxon>
        <taxon>Viridiplantae</taxon>
        <taxon>Streptophyta</taxon>
        <taxon>Embryophyta</taxon>
        <taxon>Tracheophyta</taxon>
        <taxon>Spermatophyta</taxon>
        <taxon>Magnoliopsida</taxon>
        <taxon>eudicotyledons</taxon>
        <taxon>Gunneridae</taxon>
        <taxon>Pentapetalae</taxon>
        <taxon>rosids</taxon>
        <taxon>fabids</taxon>
        <taxon>Rosales</taxon>
        <taxon>Rosaceae</taxon>
        <taxon>Amygdaloideae</taxon>
        <taxon>Maleae</taxon>
        <taxon>Malus</taxon>
    </lineage>
</organism>
<evidence type="ECO:0000256" key="1">
    <source>
        <dbReference type="ARBA" id="ARBA00004141"/>
    </source>
</evidence>
<feature type="compositionally biased region" description="Low complexity" evidence="15">
    <location>
        <begin position="1788"/>
        <end position="1805"/>
    </location>
</feature>
<dbReference type="SMART" id="SM00079">
    <property type="entry name" value="PBPe"/>
    <property type="match status" value="2"/>
</dbReference>
<feature type="transmembrane region" description="Helical" evidence="16">
    <location>
        <begin position="653"/>
        <end position="672"/>
    </location>
</feature>
<keyword evidence="7 16" id="KW-1133">Transmembrane helix</keyword>
<feature type="domain" description="Solute-binding protein family 3/N-terminal" evidence="17">
    <location>
        <begin position="1414"/>
        <end position="1691"/>
    </location>
</feature>
<dbReference type="GO" id="GO:0016020">
    <property type="term" value="C:membrane"/>
    <property type="evidence" value="ECO:0007669"/>
    <property type="project" value="UniProtKB-SubCell"/>
</dbReference>
<evidence type="ECO:0008006" key="21">
    <source>
        <dbReference type="Google" id="ProtNLM"/>
    </source>
</evidence>
<dbReference type="Gene3D" id="3.40.50.2300">
    <property type="match status" value="4"/>
</dbReference>
<gene>
    <name evidence="19" type="ORF">DVH24_012644</name>
</gene>
<evidence type="ECO:0000259" key="18">
    <source>
        <dbReference type="SMART" id="SM00079"/>
    </source>
</evidence>
<keyword evidence="13" id="KW-0407">Ion channel</keyword>
<keyword evidence="20" id="KW-1185">Reference proteome</keyword>
<evidence type="ECO:0000256" key="15">
    <source>
        <dbReference type="SAM" id="MobiDB-lite"/>
    </source>
</evidence>
<feature type="transmembrane region" description="Helical" evidence="16">
    <location>
        <begin position="629"/>
        <end position="647"/>
    </location>
</feature>
<comment type="function">
    <text evidence="14">Glutamate-gated receptor that probably acts as a non-selective cation channel. May be involved in light-signal transduction and calcium homeostasis via the regulation of calcium influx into cells.</text>
</comment>
<dbReference type="Pfam" id="PF10613">
    <property type="entry name" value="Lig_chan-Glu_bd"/>
    <property type="match status" value="2"/>
</dbReference>
<feature type="transmembrane region" description="Helical" evidence="16">
    <location>
        <begin position="840"/>
        <end position="864"/>
    </location>
</feature>
<evidence type="ECO:0000256" key="14">
    <source>
        <dbReference type="ARBA" id="ARBA00049638"/>
    </source>
</evidence>
<dbReference type="FunFam" id="3.40.190.10:FF:000103">
    <property type="entry name" value="Glutamate receptor"/>
    <property type="match status" value="2"/>
</dbReference>
<feature type="domain" description="Ionotropic glutamate receptor C-terminal" evidence="18">
    <location>
        <begin position="1400"/>
        <end position="1690"/>
    </location>
</feature>
<dbReference type="SUPFAM" id="SSF53850">
    <property type="entry name" value="Periplasmic binding protein-like II"/>
    <property type="match status" value="2"/>
</dbReference>
<dbReference type="FunFam" id="1.10.287.70:FF:000037">
    <property type="entry name" value="Glutamate receptor"/>
    <property type="match status" value="1"/>
</dbReference>
<feature type="transmembrane region" description="Helical" evidence="16">
    <location>
        <begin position="597"/>
        <end position="617"/>
    </location>
</feature>
<dbReference type="FunFam" id="3.40.50.2300:FF:000758">
    <property type="entry name" value="Glutamate receptor"/>
    <property type="match status" value="2"/>
</dbReference>
<feature type="compositionally biased region" description="Low complexity" evidence="15">
    <location>
        <begin position="917"/>
        <end position="933"/>
    </location>
</feature>
<evidence type="ECO:0000256" key="13">
    <source>
        <dbReference type="ARBA" id="ARBA00023303"/>
    </source>
</evidence>
<evidence type="ECO:0000313" key="19">
    <source>
        <dbReference type="EMBL" id="RXH72960.1"/>
    </source>
</evidence>
<evidence type="ECO:0000256" key="12">
    <source>
        <dbReference type="ARBA" id="ARBA00023286"/>
    </source>
</evidence>